<feature type="domain" description="Saposin B-type" evidence="8">
    <location>
        <begin position="1021"/>
        <end position="1104"/>
    </location>
</feature>
<protein>
    <submittedName>
        <fullName evidence="11">Uncharacterized protein LOC106461762 isoform X1</fullName>
    </submittedName>
</protein>
<dbReference type="Pfam" id="PF03489">
    <property type="entry name" value="SapB_2"/>
    <property type="match status" value="8"/>
</dbReference>
<evidence type="ECO:0000256" key="3">
    <source>
        <dbReference type="ARBA" id="ARBA00022729"/>
    </source>
</evidence>
<dbReference type="PROSITE" id="PS50015">
    <property type="entry name" value="SAP_B"/>
    <property type="match status" value="17"/>
</dbReference>
<evidence type="ECO:0000256" key="7">
    <source>
        <dbReference type="SAM" id="SignalP"/>
    </source>
</evidence>
<comment type="subcellular location">
    <subcellularLocation>
        <location evidence="1">Secreted</location>
    </subcellularLocation>
</comment>
<evidence type="ECO:0000256" key="4">
    <source>
        <dbReference type="ARBA" id="ARBA00022737"/>
    </source>
</evidence>
<dbReference type="Proteomes" id="UP000694941">
    <property type="component" value="Unplaced"/>
</dbReference>
<evidence type="ECO:0000256" key="6">
    <source>
        <dbReference type="ARBA" id="ARBA00023180"/>
    </source>
</evidence>
<dbReference type="GeneID" id="106461762"/>
<feature type="domain" description="Saposin B-type" evidence="8">
    <location>
        <begin position="695"/>
        <end position="775"/>
    </location>
</feature>
<keyword evidence="5" id="KW-1015">Disulfide bond</keyword>
<dbReference type="PANTHER" id="PTHR11480">
    <property type="entry name" value="SAPOSIN-RELATED"/>
    <property type="match status" value="1"/>
</dbReference>
<dbReference type="InterPro" id="IPR007856">
    <property type="entry name" value="SapB_1"/>
</dbReference>
<feature type="domain" description="Saposin B-type" evidence="8">
    <location>
        <begin position="1656"/>
        <end position="1737"/>
    </location>
</feature>
<evidence type="ECO:0000259" key="9">
    <source>
        <dbReference type="PROSITE" id="PS51110"/>
    </source>
</evidence>
<dbReference type="SMART" id="SM00162">
    <property type="entry name" value="SAPA"/>
    <property type="match status" value="2"/>
</dbReference>
<evidence type="ECO:0000256" key="2">
    <source>
        <dbReference type="ARBA" id="ARBA00022525"/>
    </source>
</evidence>
<dbReference type="InterPro" id="IPR051428">
    <property type="entry name" value="Sphingo_Act-Surfact_Prot"/>
</dbReference>
<evidence type="ECO:0000259" key="8">
    <source>
        <dbReference type="PROSITE" id="PS50015"/>
    </source>
</evidence>
<feature type="domain" description="Saposin B-type" evidence="8">
    <location>
        <begin position="425"/>
        <end position="505"/>
    </location>
</feature>
<feature type="domain" description="Saposin B-type" evidence="8">
    <location>
        <begin position="873"/>
        <end position="953"/>
    </location>
</feature>
<reference evidence="11" key="1">
    <citation type="submission" date="2025-08" db="UniProtKB">
        <authorList>
            <consortium name="RefSeq"/>
        </authorList>
    </citation>
    <scope>IDENTIFICATION</scope>
    <source>
        <tissue evidence="11">Muscle</tissue>
    </source>
</reference>
<feature type="domain" description="Saposin B-type" evidence="8">
    <location>
        <begin position="327"/>
        <end position="408"/>
    </location>
</feature>
<dbReference type="RefSeq" id="XP_022244500.1">
    <property type="nucleotide sequence ID" value="XM_022388792.1"/>
</dbReference>
<organism evidence="10 11">
    <name type="scientific">Limulus polyphemus</name>
    <name type="common">Atlantic horseshoe crab</name>
    <dbReference type="NCBI Taxonomy" id="6850"/>
    <lineage>
        <taxon>Eukaryota</taxon>
        <taxon>Metazoa</taxon>
        <taxon>Ecdysozoa</taxon>
        <taxon>Arthropoda</taxon>
        <taxon>Chelicerata</taxon>
        <taxon>Merostomata</taxon>
        <taxon>Xiphosura</taxon>
        <taxon>Limulidae</taxon>
        <taxon>Limulus</taxon>
    </lineage>
</organism>
<feature type="domain" description="Saposin B-type" evidence="8">
    <location>
        <begin position="1301"/>
        <end position="1382"/>
    </location>
</feature>
<keyword evidence="10" id="KW-1185">Reference proteome</keyword>
<dbReference type="InterPro" id="IPR003119">
    <property type="entry name" value="SAP_A"/>
</dbReference>
<evidence type="ECO:0000313" key="11">
    <source>
        <dbReference type="RefSeq" id="XP_022244500.1"/>
    </source>
</evidence>
<proteinExistence type="predicted"/>
<dbReference type="PROSITE" id="PS51110">
    <property type="entry name" value="SAP_A"/>
    <property type="match status" value="2"/>
</dbReference>
<evidence type="ECO:0000256" key="1">
    <source>
        <dbReference type="ARBA" id="ARBA00004613"/>
    </source>
</evidence>
<feature type="domain" description="Saposin B-type" evidence="8">
    <location>
        <begin position="609"/>
        <end position="688"/>
    </location>
</feature>
<keyword evidence="3 7" id="KW-0732">Signal</keyword>
<gene>
    <name evidence="11" type="primary">LOC106461762</name>
</gene>
<feature type="signal peptide" evidence="7">
    <location>
        <begin position="1"/>
        <end position="15"/>
    </location>
</feature>
<feature type="domain" description="Saposin B-type" evidence="8">
    <location>
        <begin position="240"/>
        <end position="320"/>
    </location>
</feature>
<keyword evidence="6" id="KW-0325">Glycoprotein</keyword>
<dbReference type="InterPro" id="IPR011001">
    <property type="entry name" value="Saposin-like"/>
</dbReference>
<feature type="domain" description="Saposin B-type" evidence="8">
    <location>
        <begin position="70"/>
        <end position="152"/>
    </location>
</feature>
<feature type="domain" description="Saposin B-type" evidence="8">
    <location>
        <begin position="515"/>
        <end position="595"/>
    </location>
</feature>
<dbReference type="SMART" id="SM00741">
    <property type="entry name" value="SapB"/>
    <property type="match status" value="17"/>
</dbReference>
<feature type="domain" description="Saposin B-type" evidence="8">
    <location>
        <begin position="1118"/>
        <end position="1199"/>
    </location>
</feature>
<feature type="domain" description="Saposin A-type" evidence="9">
    <location>
        <begin position="27"/>
        <end position="66"/>
    </location>
</feature>
<keyword evidence="2" id="KW-0964">Secreted</keyword>
<evidence type="ECO:0000256" key="5">
    <source>
        <dbReference type="ARBA" id="ARBA00023157"/>
    </source>
</evidence>
<feature type="domain" description="Saposin A-type" evidence="9">
    <location>
        <begin position="1741"/>
        <end position="1778"/>
    </location>
</feature>
<dbReference type="InterPro" id="IPR008139">
    <property type="entry name" value="SaposinB_dom"/>
</dbReference>
<feature type="domain" description="Saposin B-type" evidence="8">
    <location>
        <begin position="1210"/>
        <end position="1291"/>
    </location>
</feature>
<keyword evidence="4" id="KW-0677">Repeat</keyword>
<feature type="domain" description="Saposin B-type" evidence="8">
    <location>
        <begin position="783"/>
        <end position="861"/>
    </location>
</feature>
<evidence type="ECO:0000313" key="10">
    <source>
        <dbReference type="Proteomes" id="UP000694941"/>
    </source>
</evidence>
<dbReference type="Gene3D" id="1.10.225.10">
    <property type="entry name" value="Saposin-like"/>
    <property type="match status" value="18"/>
</dbReference>
<feature type="domain" description="Saposin B-type" evidence="8">
    <location>
        <begin position="1480"/>
        <end position="1561"/>
    </location>
</feature>
<dbReference type="Pfam" id="PF02199">
    <property type="entry name" value="SapA"/>
    <property type="match status" value="1"/>
</dbReference>
<name>A0ABM1SLJ4_LIMPO</name>
<dbReference type="PANTHER" id="PTHR11480:SF3">
    <property type="entry name" value="BCDNA.GH08312"/>
    <property type="match status" value="1"/>
</dbReference>
<dbReference type="Pfam" id="PF05184">
    <property type="entry name" value="SapB_1"/>
    <property type="match status" value="10"/>
</dbReference>
<accession>A0ABM1SLJ4</accession>
<sequence>MQVILLVAALSCAAAVTIFPSQLPPRPRDKSQLCSDPRFACQDLHSAHHCDSVKICIPEVWEKIKLPKANNEVCDICKDMVKQARDQLLSNETQEELKEVFEGSCNLIPVKVLAAECRKLVDDYIPDLVDMLASRMDPQTVCTVAGLCPFVSLRQIIHEQQEQGQITNLIETKARVQQKDCHFCKDIVSFIKEIAESVSEEELVNAVMKFCVQDLAKSESECAIIAEVAVVFRKFVKDMSDEKCFICEATSGLAHDLLSSKTVQDKLENLTLSACSLVEKWIPKCSDDVEKYFPQVMDVLQTITDPTWLCAFLKFCPSTNPPSVDFGGNKCDMCEILVNNGLDVMLMPEVQKKVRGVLDKLCSFTWIFKDKCETTVDKYFDTFYNSLMNTILDSSSLCYYLKYCSSPKKYGAKDWTPDILPVENGDTFCVPCRILLGIAQTQLEMPNLENTLKGELLKVCNETKGFSELCAILVNDTFVDLYQYLVNLVVTPDLCDKIGLCSADTSDKEIPITVNKGMCTLCKDLAKVVLDYLSHDSTRDEIFGEVSKLCNLLGPFSTQCQKLLDENFNSIYGFIIGELDADTICDIIRLCQSSFKTKLLLAPSVVNKSNKKCELCELWRERAQNYIGGKFIKNDIKWLSTVCTEFGNFSSKCQQFVEKYQTLFIKLSTTKLKPKIFCPSISMCPIKATSKGSSSVEVCEICQSVAADLQELLTIYPLTGEIEKMLYNMCDDVGRFSETCKTIVNFVVSNCYGFILTSLDPDLMCSFIRLCPKTSISFEQWLNYIECNACMSVVGGAKNELLDFFQDKSKARDIICSYFPTSFRAYCETAVTEYIPTIYKFIYNVEAMEVCGMVKVCPQSNKTPKSKNIQVADTLTCEFCENLVQYVRNIISSNTTKEEFRTALHNFCKDLGEMKDKCEKMVDEYFDVIYDFILNDLDPKSFCSAIGLCENISVGMVKILPAVKMTSFQPLVKLFPAEIAHRQDKYGLYKKNLDESSSIEDRSSLQLPVNRLMVPYFIMNQDLDCAVCQAVMHFVETEIHKVDLRSKPAFKKMLEEICSNWAEEVGTQCTRFVDNYLDIILDLLMREVKPSEICRLIKVCPNNMKMPEARVKVVSHPHDSRCKLCNQAVTYLKKEMEHNKPEEAIKAVLENFCHTLPQSNFKECEAFVNKYTEMMVDLLIQEIDPEKVCEVLKQCPEQERNDILISQVSDSLQCTLCKQVMTYLEKELEDKPTEEAIKTALEKVCSVLPQSLSKECDDFVNEYADIIITLLVQELDPNTVCEALKLCPGNKISLHLVSGFDKTECEVCKIITGYLEEQLSEESTEEEIRKVLDKLCSELPESKSSTCKKFVDTYSELILTMIARELKPGTLCGMLKMCPATTGEVECTMCQYILHFIQTELYDAKNQEAVKSVIDRACEILPGALGETCKSFVDMYGSSVMVILAQDIDPSVVCPALNICPANVSFSSGLKVESKQLNSNEVECEACNLFAEWLHTELEDQRSQDDIKKALDKMCTVLPSSVLERCQKFVDKNIHSAITVLSLGLDPHVMCPLFDYCPGEDEVKKKMECETCHWTVQYVHQLLQNVKSEAEIKELVEEACKMLPGTMANSCHNLVVEHGDDILGLLAIVADANLVCSVLNACPATAPKPISVKNLNLDTCEVCQLVVDYADKMLEDDDFEKDIVALIEKICGVVPTSVGAQCESIIKTYGPYILQMIGQLANSKEVCQAIDLCKATTGQVHLLGGKKCSFGPSYWCASSAHASACKAVSYCKQKVWKK</sequence>
<dbReference type="InterPro" id="IPR008138">
    <property type="entry name" value="SapB_2"/>
</dbReference>
<feature type="domain" description="Saposin B-type" evidence="8">
    <location>
        <begin position="1383"/>
        <end position="1464"/>
    </location>
</feature>
<dbReference type="SUPFAM" id="SSF47862">
    <property type="entry name" value="Saposin"/>
    <property type="match status" value="16"/>
</dbReference>
<feature type="domain" description="Saposin B-type" evidence="8">
    <location>
        <begin position="1565"/>
        <end position="1646"/>
    </location>
</feature>
<feature type="chain" id="PRO_5046371531" evidence="7">
    <location>
        <begin position="16"/>
        <end position="1778"/>
    </location>
</feature>